<evidence type="ECO:0000259" key="2">
    <source>
        <dbReference type="Pfam" id="PF02931"/>
    </source>
</evidence>
<organism evidence="3 4">
    <name type="scientific">Elysia chlorotica</name>
    <name type="common">Eastern emerald elysia</name>
    <name type="synonym">Sea slug</name>
    <dbReference type="NCBI Taxonomy" id="188477"/>
    <lineage>
        <taxon>Eukaryota</taxon>
        <taxon>Metazoa</taxon>
        <taxon>Spiralia</taxon>
        <taxon>Lophotrochozoa</taxon>
        <taxon>Mollusca</taxon>
        <taxon>Gastropoda</taxon>
        <taxon>Heterobranchia</taxon>
        <taxon>Euthyneura</taxon>
        <taxon>Panpulmonata</taxon>
        <taxon>Sacoglossa</taxon>
        <taxon>Placobranchoidea</taxon>
        <taxon>Plakobranchidae</taxon>
        <taxon>Elysia</taxon>
    </lineage>
</organism>
<protein>
    <recommendedName>
        <fullName evidence="2">Neurotransmitter-gated ion-channel ligand-binding domain-containing protein</fullName>
    </recommendedName>
</protein>
<name>A0A433TC31_ELYCH</name>
<dbReference type="Proteomes" id="UP000271974">
    <property type="component" value="Unassembled WGS sequence"/>
</dbReference>
<dbReference type="EMBL" id="RQTK01000467">
    <property type="protein sequence ID" value="RUS79155.1"/>
    <property type="molecule type" value="Genomic_DNA"/>
</dbReference>
<accession>A0A433TC31</accession>
<dbReference type="Gene3D" id="2.70.170.10">
    <property type="entry name" value="Neurotransmitter-gated ion-channel ligand-binding domain"/>
    <property type="match status" value="1"/>
</dbReference>
<proteinExistence type="predicted"/>
<dbReference type="InterPro" id="IPR036734">
    <property type="entry name" value="Neur_chan_lig-bd_sf"/>
</dbReference>
<dbReference type="SUPFAM" id="SSF63712">
    <property type="entry name" value="Nicotinic receptor ligand binding domain-like"/>
    <property type="match status" value="1"/>
</dbReference>
<dbReference type="OrthoDB" id="6130359at2759"/>
<evidence type="ECO:0000313" key="3">
    <source>
        <dbReference type="EMBL" id="RUS79155.1"/>
    </source>
</evidence>
<dbReference type="GO" id="GO:0005230">
    <property type="term" value="F:extracellular ligand-gated monoatomic ion channel activity"/>
    <property type="evidence" value="ECO:0007669"/>
    <property type="project" value="InterPro"/>
</dbReference>
<evidence type="ECO:0000313" key="4">
    <source>
        <dbReference type="Proteomes" id="UP000271974"/>
    </source>
</evidence>
<gene>
    <name evidence="3" type="ORF">EGW08_013063</name>
</gene>
<evidence type="ECO:0000256" key="1">
    <source>
        <dbReference type="SAM" id="SignalP"/>
    </source>
</evidence>
<sequence>MVKMYVTVAAVLSLGMLAQFFAPVSAEFTENYVMKNRRLLRDLLINHDPSIVPLAAAGEPLNMTLTLFLVDILEVDIDRNQVEFLFYVYKEFIDHTLVWDPSPERYGLDSVRMRREDIWNPDVHFSDDIGSVSHQPEQSEIVDVKHDGTIKLLDKRRVRTLCQVYALSDRHAAICEVKLAPSSHDRSLLWLNEPTETTANAMLYSSASKYQLIEIRARKDTLHFAQSSYEEMVFTITFGRITPPEENN</sequence>
<keyword evidence="4" id="KW-1185">Reference proteome</keyword>
<dbReference type="AlphaFoldDB" id="A0A433TC31"/>
<dbReference type="GO" id="GO:0016020">
    <property type="term" value="C:membrane"/>
    <property type="evidence" value="ECO:0007669"/>
    <property type="project" value="InterPro"/>
</dbReference>
<dbReference type="InterPro" id="IPR006202">
    <property type="entry name" value="Neur_chan_lig-bd"/>
</dbReference>
<feature type="domain" description="Neurotransmitter-gated ion-channel ligand-binding" evidence="2">
    <location>
        <begin position="37"/>
        <end position="240"/>
    </location>
</feature>
<dbReference type="Pfam" id="PF02931">
    <property type="entry name" value="Neur_chan_LBD"/>
    <property type="match status" value="1"/>
</dbReference>
<feature type="chain" id="PRO_5019213176" description="Neurotransmitter-gated ion-channel ligand-binding domain-containing protein" evidence="1">
    <location>
        <begin position="27"/>
        <end position="248"/>
    </location>
</feature>
<feature type="signal peptide" evidence="1">
    <location>
        <begin position="1"/>
        <end position="26"/>
    </location>
</feature>
<reference evidence="3 4" key="1">
    <citation type="submission" date="2019-01" db="EMBL/GenBank/DDBJ databases">
        <title>A draft genome assembly of the solar-powered sea slug Elysia chlorotica.</title>
        <authorList>
            <person name="Cai H."/>
            <person name="Li Q."/>
            <person name="Fang X."/>
            <person name="Li J."/>
            <person name="Curtis N.E."/>
            <person name="Altenburger A."/>
            <person name="Shibata T."/>
            <person name="Feng M."/>
            <person name="Maeda T."/>
            <person name="Schwartz J.A."/>
            <person name="Shigenobu S."/>
            <person name="Lundholm N."/>
            <person name="Nishiyama T."/>
            <person name="Yang H."/>
            <person name="Hasebe M."/>
            <person name="Li S."/>
            <person name="Pierce S.K."/>
            <person name="Wang J."/>
        </authorList>
    </citation>
    <scope>NUCLEOTIDE SEQUENCE [LARGE SCALE GENOMIC DNA]</scope>
    <source>
        <strain evidence="3">EC2010</strain>
        <tissue evidence="3">Whole organism of an adult</tissue>
    </source>
</reference>
<keyword evidence="1" id="KW-0732">Signal</keyword>
<comment type="caution">
    <text evidence="3">The sequence shown here is derived from an EMBL/GenBank/DDBJ whole genome shotgun (WGS) entry which is preliminary data.</text>
</comment>